<dbReference type="Proteomes" id="UP000885660">
    <property type="component" value="Unassembled WGS sequence"/>
</dbReference>
<protein>
    <submittedName>
        <fullName evidence="3">Flagellar hook capping protein</fullName>
    </submittedName>
</protein>
<comment type="caution">
    <text evidence="3">The sequence shown here is derived from an EMBL/GenBank/DDBJ whole genome shotgun (WGS) entry which is preliminary data.</text>
</comment>
<evidence type="ECO:0000256" key="1">
    <source>
        <dbReference type="ARBA" id="ARBA00010577"/>
    </source>
</evidence>
<keyword evidence="3" id="KW-0969">Cilium</keyword>
<name>A0A7V0MZ73_UNCAE</name>
<keyword evidence="3" id="KW-0282">Flagellum</keyword>
<evidence type="ECO:0000256" key="2">
    <source>
        <dbReference type="ARBA" id="ARBA00022795"/>
    </source>
</evidence>
<proteinExistence type="inferred from homology"/>
<dbReference type="EMBL" id="DRBC01000041">
    <property type="protein sequence ID" value="HDN84253.1"/>
    <property type="molecule type" value="Genomic_DNA"/>
</dbReference>
<reference evidence="3" key="1">
    <citation type="journal article" date="2020" name="mSystems">
        <title>Genome- and Community-Level Interaction Insights into Carbon Utilization and Element Cycling Functions of Hydrothermarchaeota in Hydrothermal Sediment.</title>
        <authorList>
            <person name="Zhou Z."/>
            <person name="Liu Y."/>
            <person name="Xu W."/>
            <person name="Pan J."/>
            <person name="Luo Z.H."/>
            <person name="Li M."/>
        </authorList>
    </citation>
    <scope>NUCLEOTIDE SEQUENCE [LARGE SCALE GENOMIC DNA]</scope>
    <source>
        <strain evidence="3">HyVt-219</strain>
    </source>
</reference>
<evidence type="ECO:0000313" key="3">
    <source>
        <dbReference type="EMBL" id="HDN84253.1"/>
    </source>
</evidence>
<comment type="similarity">
    <text evidence="1">Belongs to the FlgD family.</text>
</comment>
<keyword evidence="2" id="KW-1005">Bacterial flagellum biogenesis</keyword>
<accession>A0A7V0MZ73</accession>
<gene>
    <name evidence="3" type="ORF">ENG47_00670</name>
</gene>
<dbReference type="Pfam" id="PF03963">
    <property type="entry name" value="FlgD"/>
    <property type="match status" value="1"/>
</dbReference>
<dbReference type="InterPro" id="IPR005648">
    <property type="entry name" value="FlgD"/>
</dbReference>
<keyword evidence="3" id="KW-0966">Cell projection</keyword>
<sequence length="139" mass="15541">MIHSVTASNSSTSSADNANPSFKNVFDRNMFFKIFVTELTNQDPLEPMNNKDFIVQMAQFSSVEQLNNLNENLTNLLNAQILSQASEMIGYKVEGKDLSTGKIIQGKVKQVYLKDNQVYLLIGDKSIPFSSITKIISKN</sequence>
<dbReference type="GO" id="GO:0044781">
    <property type="term" value="P:bacterial-type flagellum organization"/>
    <property type="evidence" value="ECO:0007669"/>
    <property type="project" value="UniProtKB-KW"/>
</dbReference>
<dbReference type="AlphaFoldDB" id="A0A7V0MZ73"/>
<organism evidence="3">
    <name type="scientific">Aerophobetes bacterium</name>
    <dbReference type="NCBI Taxonomy" id="2030807"/>
    <lineage>
        <taxon>Bacteria</taxon>
        <taxon>Candidatus Aerophobota</taxon>
    </lineage>
</organism>